<organism evidence="8">
    <name type="scientific">Phaffia rhodozyma</name>
    <name type="common">Yeast</name>
    <name type="synonym">Xanthophyllomyces dendrorhous</name>
    <dbReference type="NCBI Taxonomy" id="264483"/>
    <lineage>
        <taxon>Eukaryota</taxon>
        <taxon>Fungi</taxon>
        <taxon>Dikarya</taxon>
        <taxon>Basidiomycota</taxon>
        <taxon>Agaricomycotina</taxon>
        <taxon>Tremellomycetes</taxon>
        <taxon>Cystofilobasidiales</taxon>
        <taxon>Mrakiaceae</taxon>
        <taxon>Phaffia</taxon>
    </lineage>
</organism>
<keyword evidence="2" id="KW-0479">Metal-binding</keyword>
<dbReference type="GO" id="GO:0031418">
    <property type="term" value="F:L-ascorbic acid binding"/>
    <property type="evidence" value="ECO:0007669"/>
    <property type="project" value="InterPro"/>
</dbReference>
<name>A0A0F7STM6_PHARH</name>
<evidence type="ECO:0000256" key="2">
    <source>
        <dbReference type="ARBA" id="ARBA00022723"/>
    </source>
</evidence>
<evidence type="ECO:0000256" key="5">
    <source>
        <dbReference type="ARBA" id="ARBA00023004"/>
    </source>
</evidence>
<comment type="cofactor">
    <cofactor evidence="1">
        <name>L-ascorbate</name>
        <dbReference type="ChEBI" id="CHEBI:38290"/>
    </cofactor>
</comment>
<dbReference type="Gene3D" id="2.60.120.620">
    <property type="entry name" value="q2cbj1_9rhob like domain"/>
    <property type="match status" value="1"/>
</dbReference>
<proteinExistence type="predicted"/>
<dbReference type="AlphaFoldDB" id="A0A0F7STM6"/>
<dbReference type="PROSITE" id="PS51471">
    <property type="entry name" value="FE2OG_OXY"/>
    <property type="match status" value="1"/>
</dbReference>
<dbReference type="GO" id="GO:0005783">
    <property type="term" value="C:endoplasmic reticulum"/>
    <property type="evidence" value="ECO:0007669"/>
    <property type="project" value="TreeGrafter"/>
</dbReference>
<keyword evidence="4" id="KW-0560">Oxidoreductase</keyword>
<dbReference type="EMBL" id="LN483157">
    <property type="protein sequence ID" value="CED83925.1"/>
    <property type="molecule type" value="Genomic_DNA"/>
</dbReference>
<dbReference type="PANTHER" id="PTHR10869:SF247">
    <property type="entry name" value="FE2OG DIOXYGENASE DOMAIN-CONTAINING PROTEIN"/>
    <property type="match status" value="1"/>
</dbReference>
<dbReference type="GO" id="GO:0005506">
    <property type="term" value="F:iron ion binding"/>
    <property type="evidence" value="ECO:0007669"/>
    <property type="project" value="InterPro"/>
</dbReference>
<dbReference type="InterPro" id="IPR006620">
    <property type="entry name" value="Pro_4_hyd_alph"/>
</dbReference>
<dbReference type="InterPro" id="IPR045054">
    <property type="entry name" value="P4HA-like"/>
</dbReference>
<evidence type="ECO:0000256" key="1">
    <source>
        <dbReference type="ARBA" id="ARBA00001961"/>
    </source>
</evidence>
<dbReference type="SMART" id="SM00702">
    <property type="entry name" value="P4Hc"/>
    <property type="match status" value="1"/>
</dbReference>
<feature type="region of interest" description="Disordered" evidence="6">
    <location>
        <begin position="1"/>
        <end position="44"/>
    </location>
</feature>
<evidence type="ECO:0000256" key="3">
    <source>
        <dbReference type="ARBA" id="ARBA00022964"/>
    </source>
</evidence>
<dbReference type="PANTHER" id="PTHR10869">
    <property type="entry name" value="PROLYL 4-HYDROXYLASE ALPHA SUBUNIT"/>
    <property type="match status" value="1"/>
</dbReference>
<feature type="compositionally biased region" description="Basic residues" evidence="6">
    <location>
        <begin position="1"/>
        <end position="11"/>
    </location>
</feature>
<sequence>MTKLSNKKRKASQQPSNTGKKQHAEAISSTPATHEQAELKDAQSGAEEELIGGLIFGEELDSTVEVLQTLAQNPAILKSKSMKPFKSAMYECWRSMQEVSGTGTSLTSRISTTLQSSLHLESLVLLSELRLRGQTPKLGSLQRWVRECDAAAIATASSTRKRSKAEEEQEERLVWEVLDALLRSCTTLADDVVAEVKDGEVESDVKRGGKGVRRWKPWDVRKLLGEAHKHRATGRNYTRAVEEDTLVSSELKELYRKSVVPLDVTPGPSRRPPNLFPAIVYHVASSSPDTLTLASTPTQVAKRFDVPGVPGALIITDLLSKEECEDLIGMSETIGMIEDQPVGGSAAELNSVLAHNLILLAPSQFSTPLFERVRNLLPSHVSVPNGSKSSGALKGINRRYRIYRYKEGSVYRPHIDGSWPSSAELPASEDGLSPAKYVYDSDPTLYSRYTFLIYLNDSFSNGCTTFFVPDPDRDGVLDARPVRPLAGSALVFPHGATLGSLLHEGSPVFPNELEHAKYVIRTEVLYEVDRIASAGEGGVVGGLV</sequence>
<evidence type="ECO:0000259" key="7">
    <source>
        <dbReference type="PROSITE" id="PS51471"/>
    </source>
</evidence>
<reference evidence="8" key="1">
    <citation type="submission" date="2014-08" db="EMBL/GenBank/DDBJ databases">
        <authorList>
            <person name="Sharma Rahul"/>
            <person name="Thines Marco"/>
        </authorList>
    </citation>
    <scope>NUCLEOTIDE SEQUENCE</scope>
</reference>
<dbReference type="GO" id="GO:0004656">
    <property type="term" value="F:procollagen-proline 4-dioxygenase activity"/>
    <property type="evidence" value="ECO:0007669"/>
    <property type="project" value="TreeGrafter"/>
</dbReference>
<protein>
    <submittedName>
        <fullName evidence="8">Prolyl 4-hydroxylase, alpha subunit</fullName>
    </submittedName>
</protein>
<evidence type="ECO:0000256" key="6">
    <source>
        <dbReference type="SAM" id="MobiDB-lite"/>
    </source>
</evidence>
<evidence type="ECO:0000256" key="4">
    <source>
        <dbReference type="ARBA" id="ARBA00023002"/>
    </source>
</evidence>
<dbReference type="InterPro" id="IPR005123">
    <property type="entry name" value="Oxoglu/Fe-dep_dioxygenase_dom"/>
</dbReference>
<keyword evidence="5" id="KW-0408">Iron</keyword>
<accession>A0A0F7STM6</accession>
<evidence type="ECO:0000313" key="8">
    <source>
        <dbReference type="EMBL" id="CED83925.1"/>
    </source>
</evidence>
<keyword evidence="3" id="KW-0223">Dioxygenase</keyword>
<feature type="domain" description="Fe2OG dioxygenase" evidence="7">
    <location>
        <begin position="395"/>
        <end position="533"/>
    </location>
</feature>